<dbReference type="InterPro" id="IPR028068">
    <property type="entry name" value="PIRT"/>
</dbReference>
<reference evidence="6 7" key="1">
    <citation type="journal article" date="2023" name="Genes (Basel)">
        <title>Chromosome-Level Genome Assembly and Circadian Gene Repertoire of the Patagonia Blennie Eleginops maclovinus-The Closest Ancestral Proxy of Antarctic Cryonotothenioids.</title>
        <authorList>
            <person name="Cheng C.C."/>
            <person name="Rivera-Colon A.G."/>
            <person name="Minhas B.F."/>
            <person name="Wilson L."/>
            <person name="Rayamajhi N."/>
            <person name="Vargas-Chacoff L."/>
            <person name="Catchen J.M."/>
        </authorList>
    </citation>
    <scope>NUCLEOTIDE SEQUENCE [LARGE SCALE GENOMIC DNA]</scope>
    <source>
        <strain evidence="6">JMC-PN-2008</strain>
    </source>
</reference>
<comment type="caution">
    <text evidence="6">The sequence shown here is derived from an EMBL/GenBank/DDBJ whole genome shotgun (WGS) entry which is preliminary data.</text>
</comment>
<gene>
    <name evidence="6" type="ORF">PBY51_007268</name>
</gene>
<reference evidence="6 7" key="2">
    <citation type="journal article" date="2023" name="Mol. Biol. Evol.">
        <title>Genomics of Secondarily Temperate Adaptation in the Only Non-Antarctic Icefish.</title>
        <authorList>
            <person name="Rivera-Colon A.G."/>
            <person name="Rayamajhi N."/>
            <person name="Minhas B.F."/>
            <person name="Madrigal G."/>
            <person name="Bilyk K.T."/>
            <person name="Yoon V."/>
            <person name="Hune M."/>
            <person name="Gregory S."/>
            <person name="Cheng C.H.C."/>
            <person name="Catchen J.M."/>
        </authorList>
    </citation>
    <scope>NUCLEOTIDE SEQUENCE [LARGE SCALE GENOMIC DNA]</scope>
    <source>
        <strain evidence="6">JMC-PN-2008</strain>
    </source>
</reference>
<dbReference type="AlphaFoldDB" id="A0AAN7X4X3"/>
<dbReference type="EMBL" id="JAUZQC010000017">
    <property type="protein sequence ID" value="KAK5855605.1"/>
    <property type="molecule type" value="Genomic_DNA"/>
</dbReference>
<dbReference type="PANTHER" id="PTHR16100">
    <property type="entry name" value="PHOSPHOINOSITIDE-INTERACTING PROTEIN FAMILY MEMBER"/>
    <property type="match status" value="1"/>
</dbReference>
<sequence>MRISLILLRSIEEGGCDGSVVHQQSVSAGPSGRHTKALDCARPLLPTASTIATMDPSCQGVGDTEASAPLHPHQGEAPSCWRLYFRPILAIGVGALLFGSGTALSLLYFTQTAGVPYLLGPLLLSVGLMFLVTGLVWIPVLKQSQSQPWEGTAGGAPAALMGN</sequence>
<evidence type="ECO:0000313" key="7">
    <source>
        <dbReference type="Proteomes" id="UP001346869"/>
    </source>
</evidence>
<evidence type="ECO:0000256" key="1">
    <source>
        <dbReference type="ARBA" id="ARBA00004141"/>
    </source>
</evidence>
<evidence type="ECO:0000256" key="2">
    <source>
        <dbReference type="ARBA" id="ARBA00022692"/>
    </source>
</evidence>
<feature type="transmembrane region" description="Helical" evidence="5">
    <location>
        <begin position="115"/>
        <end position="138"/>
    </location>
</feature>
<organism evidence="6 7">
    <name type="scientific">Eleginops maclovinus</name>
    <name type="common">Patagonian blennie</name>
    <name type="synonym">Eleginus maclovinus</name>
    <dbReference type="NCBI Taxonomy" id="56733"/>
    <lineage>
        <taxon>Eukaryota</taxon>
        <taxon>Metazoa</taxon>
        <taxon>Chordata</taxon>
        <taxon>Craniata</taxon>
        <taxon>Vertebrata</taxon>
        <taxon>Euteleostomi</taxon>
        <taxon>Actinopterygii</taxon>
        <taxon>Neopterygii</taxon>
        <taxon>Teleostei</taxon>
        <taxon>Neoteleostei</taxon>
        <taxon>Acanthomorphata</taxon>
        <taxon>Eupercaria</taxon>
        <taxon>Perciformes</taxon>
        <taxon>Notothenioidei</taxon>
        <taxon>Eleginopidae</taxon>
        <taxon>Eleginops</taxon>
    </lineage>
</organism>
<comment type="subcellular location">
    <subcellularLocation>
        <location evidence="1">Membrane</location>
        <topology evidence="1">Multi-pass membrane protein</topology>
    </subcellularLocation>
</comment>
<evidence type="ECO:0000256" key="4">
    <source>
        <dbReference type="ARBA" id="ARBA00023136"/>
    </source>
</evidence>
<protein>
    <recommendedName>
        <fullName evidence="8">Phosphoinositide-interacting protein</fullName>
    </recommendedName>
</protein>
<dbReference type="Pfam" id="PF15099">
    <property type="entry name" value="PIRT"/>
    <property type="match status" value="1"/>
</dbReference>
<evidence type="ECO:0000256" key="5">
    <source>
        <dbReference type="SAM" id="Phobius"/>
    </source>
</evidence>
<proteinExistence type="predicted"/>
<keyword evidence="3 5" id="KW-1133">Transmembrane helix</keyword>
<keyword evidence="7" id="KW-1185">Reference proteome</keyword>
<keyword evidence="4 5" id="KW-0472">Membrane</keyword>
<dbReference type="Proteomes" id="UP001346869">
    <property type="component" value="Unassembled WGS sequence"/>
</dbReference>
<dbReference type="GO" id="GO:1902936">
    <property type="term" value="F:phosphatidylinositol bisphosphate binding"/>
    <property type="evidence" value="ECO:0007669"/>
    <property type="project" value="TreeGrafter"/>
</dbReference>
<evidence type="ECO:0008006" key="8">
    <source>
        <dbReference type="Google" id="ProtNLM"/>
    </source>
</evidence>
<feature type="transmembrane region" description="Helical" evidence="5">
    <location>
        <begin position="88"/>
        <end position="109"/>
    </location>
</feature>
<accession>A0AAN7X4X3</accession>
<dbReference type="GO" id="GO:0005886">
    <property type="term" value="C:plasma membrane"/>
    <property type="evidence" value="ECO:0007669"/>
    <property type="project" value="TreeGrafter"/>
</dbReference>
<evidence type="ECO:0000313" key="6">
    <source>
        <dbReference type="EMBL" id="KAK5855605.1"/>
    </source>
</evidence>
<name>A0AAN7X4X3_ELEMC</name>
<dbReference type="PANTHER" id="PTHR16100:SF4">
    <property type="entry name" value="PHOSPHOINOSITIDE-INTERACTING PROTEIN"/>
    <property type="match status" value="1"/>
</dbReference>
<evidence type="ECO:0000256" key="3">
    <source>
        <dbReference type="ARBA" id="ARBA00022989"/>
    </source>
</evidence>
<keyword evidence="2 5" id="KW-0812">Transmembrane</keyword>
<dbReference type="GO" id="GO:0044325">
    <property type="term" value="F:transmembrane transporter binding"/>
    <property type="evidence" value="ECO:0007669"/>
    <property type="project" value="TreeGrafter"/>
</dbReference>